<keyword evidence="17" id="KW-1185">Reference proteome</keyword>
<dbReference type="InterPro" id="IPR024079">
    <property type="entry name" value="MetalloPept_cat_dom_sf"/>
</dbReference>
<comment type="cofactor">
    <cofactor evidence="12">
        <name>Zn(2+)</name>
        <dbReference type="ChEBI" id="CHEBI:29105"/>
    </cofactor>
    <text evidence="12">Binds 2 Zn(2+) ions per subunit.</text>
</comment>
<dbReference type="STRING" id="2018661.A0A2A2L8I6"/>
<evidence type="ECO:0000256" key="5">
    <source>
        <dbReference type="ARBA" id="ARBA00022737"/>
    </source>
</evidence>
<proteinExistence type="inferred from homology"/>
<keyword evidence="5" id="KW-0677">Repeat</keyword>
<keyword evidence="8" id="KW-0482">Metalloprotease</keyword>
<dbReference type="GO" id="GO:0008270">
    <property type="term" value="F:zinc ion binding"/>
    <property type="evidence" value="ECO:0007669"/>
    <property type="project" value="InterPro"/>
</dbReference>
<dbReference type="GO" id="GO:0005615">
    <property type="term" value="C:extracellular space"/>
    <property type="evidence" value="ECO:0007669"/>
    <property type="project" value="TreeGrafter"/>
</dbReference>
<dbReference type="SMART" id="SM00235">
    <property type="entry name" value="ZnMc"/>
    <property type="match status" value="1"/>
</dbReference>
<evidence type="ECO:0000256" key="14">
    <source>
        <dbReference type="SAM" id="SignalP"/>
    </source>
</evidence>
<evidence type="ECO:0000256" key="11">
    <source>
        <dbReference type="PIRSR" id="PIRSR621190-1"/>
    </source>
</evidence>
<feature type="binding site" evidence="12">
    <location>
        <position position="209"/>
    </location>
    <ligand>
        <name>Ca(2+)</name>
        <dbReference type="ChEBI" id="CHEBI:29108"/>
        <label>1</label>
    </ligand>
</feature>
<dbReference type="PRINTS" id="PR00138">
    <property type="entry name" value="MATRIXIN"/>
</dbReference>
<dbReference type="GO" id="GO:0031012">
    <property type="term" value="C:extracellular matrix"/>
    <property type="evidence" value="ECO:0007669"/>
    <property type="project" value="InterPro"/>
</dbReference>
<comment type="similarity">
    <text evidence="1">Belongs to the peptidase M10A family.</text>
</comment>
<feature type="binding site" evidence="12">
    <location>
        <position position="137"/>
    </location>
    <ligand>
        <name>Ca(2+)</name>
        <dbReference type="ChEBI" id="CHEBI:29108"/>
        <label>1</label>
    </ligand>
</feature>
<dbReference type="Pfam" id="PF00413">
    <property type="entry name" value="Peptidase_M10"/>
    <property type="match status" value="1"/>
</dbReference>
<keyword evidence="2" id="KW-0645">Protease</keyword>
<feature type="binding site" evidence="12">
    <location>
        <position position="181"/>
    </location>
    <ligand>
        <name>Zn(2+)</name>
        <dbReference type="ChEBI" id="CHEBI:29105"/>
        <label>1</label>
    </ligand>
</feature>
<evidence type="ECO:0000256" key="4">
    <source>
        <dbReference type="ARBA" id="ARBA00022729"/>
    </source>
</evidence>
<evidence type="ECO:0000256" key="7">
    <source>
        <dbReference type="ARBA" id="ARBA00022833"/>
    </source>
</evidence>
<evidence type="ECO:0000259" key="15">
    <source>
        <dbReference type="SMART" id="SM00235"/>
    </source>
</evidence>
<dbReference type="InterPro" id="IPR001818">
    <property type="entry name" value="Pept_M10_metallopeptidase"/>
</dbReference>
<evidence type="ECO:0000313" key="16">
    <source>
        <dbReference type="EMBL" id="PAV82490.1"/>
    </source>
</evidence>
<keyword evidence="9" id="KW-0865">Zymogen</keyword>
<dbReference type="PANTHER" id="PTHR10201">
    <property type="entry name" value="MATRIX METALLOPROTEINASE"/>
    <property type="match status" value="1"/>
</dbReference>
<keyword evidence="4 14" id="KW-0732">Signal</keyword>
<dbReference type="InterPro" id="IPR021190">
    <property type="entry name" value="Pept_M10A"/>
</dbReference>
<dbReference type="InterPro" id="IPR033739">
    <property type="entry name" value="M10A_MMP"/>
</dbReference>
<feature type="compositionally biased region" description="Gly residues" evidence="13">
    <location>
        <begin position="374"/>
        <end position="386"/>
    </location>
</feature>
<accession>A0A2A2L8I6</accession>
<feature type="binding site" evidence="12">
    <location>
        <position position="189"/>
    </location>
    <ligand>
        <name>Ca(2+)</name>
        <dbReference type="ChEBI" id="CHEBI:29108"/>
        <label>3</label>
    </ligand>
</feature>
<dbReference type="PANTHER" id="PTHR10201:SF329">
    <property type="entry name" value="MATRIX METALLOPROTEINASE-C"/>
    <property type="match status" value="1"/>
</dbReference>
<evidence type="ECO:0000256" key="1">
    <source>
        <dbReference type="ARBA" id="ARBA00010370"/>
    </source>
</evidence>
<evidence type="ECO:0000256" key="10">
    <source>
        <dbReference type="ARBA" id="ARBA00023180"/>
    </source>
</evidence>
<feature type="binding site" evidence="12">
    <location>
        <position position="206"/>
    </location>
    <ligand>
        <name>Zn(2+)</name>
        <dbReference type="ChEBI" id="CHEBI:29105"/>
        <label>1</label>
    </ligand>
</feature>
<dbReference type="CDD" id="cd04278">
    <property type="entry name" value="ZnMc_MMP"/>
    <property type="match status" value="1"/>
</dbReference>
<comment type="caution">
    <text evidence="16">The sequence shown here is derived from an EMBL/GenBank/DDBJ whole genome shotgun (WGS) entry which is preliminary data.</text>
</comment>
<feature type="chain" id="PRO_5012900716" description="Peptidase metallopeptidase domain-containing protein" evidence="14">
    <location>
        <begin position="20"/>
        <end position="440"/>
    </location>
</feature>
<dbReference type="AlphaFoldDB" id="A0A2A2L8I6"/>
<dbReference type="InterPro" id="IPR006026">
    <property type="entry name" value="Peptidase_Metallo"/>
</dbReference>
<feature type="compositionally biased region" description="Low complexity" evidence="13">
    <location>
        <begin position="401"/>
        <end position="426"/>
    </location>
</feature>
<organism evidence="16 17">
    <name type="scientific">Diploscapter pachys</name>
    <dbReference type="NCBI Taxonomy" id="2018661"/>
    <lineage>
        <taxon>Eukaryota</taxon>
        <taxon>Metazoa</taxon>
        <taxon>Ecdysozoa</taxon>
        <taxon>Nematoda</taxon>
        <taxon>Chromadorea</taxon>
        <taxon>Rhabditida</taxon>
        <taxon>Rhabditina</taxon>
        <taxon>Rhabditomorpha</taxon>
        <taxon>Rhabditoidea</taxon>
        <taxon>Rhabditidae</taxon>
        <taxon>Diploscapter</taxon>
    </lineage>
</organism>
<evidence type="ECO:0000256" key="13">
    <source>
        <dbReference type="SAM" id="MobiDB-lite"/>
    </source>
</evidence>
<evidence type="ECO:0000256" key="8">
    <source>
        <dbReference type="ARBA" id="ARBA00023049"/>
    </source>
</evidence>
<comment type="cofactor">
    <cofactor evidence="12">
        <name>Ca(2+)</name>
        <dbReference type="ChEBI" id="CHEBI:29108"/>
    </cofactor>
    <text evidence="12">Can bind about 5 Ca(2+) ions per subunit.</text>
</comment>
<feature type="binding site" evidence="12">
    <location>
        <position position="188"/>
    </location>
    <ligand>
        <name>Ca(2+)</name>
        <dbReference type="ChEBI" id="CHEBI:29108"/>
        <label>3</label>
    </ligand>
</feature>
<feature type="active site" evidence="11">
    <location>
        <position position="249"/>
    </location>
</feature>
<dbReference type="Proteomes" id="UP000218231">
    <property type="component" value="Unassembled WGS sequence"/>
</dbReference>
<keyword evidence="10" id="KW-0325">Glycoprotein</keyword>
<protein>
    <recommendedName>
        <fullName evidence="15">Peptidase metallopeptidase domain-containing protein</fullName>
    </recommendedName>
</protein>
<feature type="region of interest" description="Disordered" evidence="13">
    <location>
        <begin position="374"/>
        <end position="428"/>
    </location>
</feature>
<gene>
    <name evidence="16" type="ORF">WR25_16279</name>
</gene>
<dbReference type="GO" id="GO:0006508">
    <property type="term" value="P:proteolysis"/>
    <property type="evidence" value="ECO:0007669"/>
    <property type="project" value="UniProtKB-KW"/>
</dbReference>
<keyword evidence="7 12" id="KW-0862">Zinc</keyword>
<feature type="binding site" evidence="12">
    <location>
        <position position="211"/>
    </location>
    <ligand>
        <name>Ca(2+)</name>
        <dbReference type="ChEBI" id="CHEBI:29108"/>
        <label>3</label>
    </ligand>
</feature>
<feature type="binding site" evidence="12">
    <location>
        <position position="248"/>
    </location>
    <ligand>
        <name>Zn(2+)</name>
        <dbReference type="ChEBI" id="CHEBI:29105"/>
        <label>2</label>
        <note>catalytic</note>
    </ligand>
</feature>
<sequence>MIQIGSIFILLCVASSILADKSGLAHGKSKKFDVKPVSEDKAKEYLQTFGYVNPTNLQSGGAAGGFDLLKNAIMKFQEYAGLSKTGVLDTQTKKKMAMPRCGITDEPMALTAGGPRAVTRKWSRNHITYSIDSWTPDLPRDTVRRAIREAYDKWSAVAPITFEEVSAGQGDIKVKFGSYSHGDPWPFDGDGGVLAHATMPENGALHFDDSENWAYKDADKIGGYDDSPYILWCIIFSDYTDLLAVAIHEGGHTLGLEHSRDDNAIMAPFYQSTVDDYGNYNPPELKSDDIRAIQAIYGRGSGRSSSGSSFGGSGFGSRFTTRAPSWGGSSGFGSSGFGSSFGSGSGWDSGSSFGRNGGRFGSSGWGDSSDRFGSGGSSFGSSGGRSSGDSLIDRFFGRNGGSSSSSSGSSFSSSNSGSSSSSSGSSLLDRARGFLDSLGR</sequence>
<feature type="binding site" evidence="12">
    <location>
        <position position="183"/>
    </location>
    <ligand>
        <name>Zn(2+)</name>
        <dbReference type="ChEBI" id="CHEBI:29105"/>
        <label>1</label>
    </ligand>
</feature>
<dbReference type="Pfam" id="PF01471">
    <property type="entry name" value="PG_binding_1"/>
    <property type="match status" value="1"/>
</dbReference>
<evidence type="ECO:0000313" key="17">
    <source>
        <dbReference type="Proteomes" id="UP000218231"/>
    </source>
</evidence>
<evidence type="ECO:0000256" key="12">
    <source>
        <dbReference type="PIRSR" id="PIRSR621190-2"/>
    </source>
</evidence>
<feature type="domain" description="Peptidase metallopeptidase" evidence="15">
    <location>
        <begin position="118"/>
        <end position="299"/>
    </location>
</feature>
<feature type="binding site" evidence="12">
    <location>
        <position position="252"/>
    </location>
    <ligand>
        <name>Zn(2+)</name>
        <dbReference type="ChEBI" id="CHEBI:29105"/>
        <label>2</label>
        <note>catalytic</note>
    </ligand>
</feature>
<dbReference type="GO" id="GO:0030574">
    <property type="term" value="P:collagen catabolic process"/>
    <property type="evidence" value="ECO:0007669"/>
    <property type="project" value="TreeGrafter"/>
</dbReference>
<feature type="binding site" evidence="12">
    <location>
        <position position="196"/>
    </location>
    <ligand>
        <name>Zn(2+)</name>
        <dbReference type="ChEBI" id="CHEBI:29105"/>
        <label>1</label>
    </ligand>
</feature>
<feature type="binding site" evidence="12">
    <location>
        <position position="211"/>
    </location>
    <ligand>
        <name>Ca(2+)</name>
        <dbReference type="ChEBI" id="CHEBI:29108"/>
        <label>1</label>
    </ligand>
</feature>
<dbReference type="SUPFAM" id="SSF55486">
    <property type="entry name" value="Metalloproteases ('zincins'), catalytic domain"/>
    <property type="match status" value="1"/>
</dbReference>
<feature type="binding site" evidence="12">
    <location>
        <position position="208"/>
    </location>
    <ligand>
        <name>Ca(2+)</name>
        <dbReference type="ChEBI" id="CHEBI:29108"/>
        <label>3</label>
    </ligand>
</feature>
<name>A0A2A2L8I6_9BILA</name>
<reference evidence="16 17" key="1">
    <citation type="journal article" date="2017" name="Curr. Biol.">
        <title>Genome architecture and evolution of a unichromosomal asexual nematode.</title>
        <authorList>
            <person name="Fradin H."/>
            <person name="Zegar C."/>
            <person name="Gutwein M."/>
            <person name="Lucas J."/>
            <person name="Kovtun M."/>
            <person name="Corcoran D."/>
            <person name="Baugh L.R."/>
            <person name="Kiontke K."/>
            <person name="Gunsalus K."/>
            <person name="Fitch D.H."/>
            <person name="Piano F."/>
        </authorList>
    </citation>
    <scope>NUCLEOTIDE SEQUENCE [LARGE SCALE GENOMIC DNA]</scope>
    <source>
        <strain evidence="16">PF1309</strain>
    </source>
</reference>
<dbReference type="SUPFAM" id="SSF47090">
    <property type="entry name" value="PGBD-like"/>
    <property type="match status" value="1"/>
</dbReference>
<evidence type="ECO:0000256" key="2">
    <source>
        <dbReference type="ARBA" id="ARBA00022670"/>
    </source>
</evidence>
<keyword evidence="3 12" id="KW-0479">Metal-binding</keyword>
<evidence type="ECO:0000256" key="9">
    <source>
        <dbReference type="ARBA" id="ARBA00023145"/>
    </source>
</evidence>
<feature type="binding site" evidence="12">
    <location>
        <position position="171"/>
    </location>
    <ligand>
        <name>Ca(2+)</name>
        <dbReference type="ChEBI" id="CHEBI:29108"/>
        <label>2</label>
    </ligand>
</feature>
<feature type="binding site" evidence="12">
    <location>
        <position position="258"/>
    </location>
    <ligand>
        <name>Zn(2+)</name>
        <dbReference type="ChEBI" id="CHEBI:29105"/>
        <label>2</label>
        <note>catalytic</note>
    </ligand>
</feature>
<feature type="signal peptide" evidence="14">
    <location>
        <begin position="1"/>
        <end position="19"/>
    </location>
</feature>
<dbReference type="FunFam" id="3.40.390.10:FF:000064">
    <property type="entry name" value="Matrix metalloproteinase-C"/>
    <property type="match status" value="1"/>
</dbReference>
<dbReference type="OrthoDB" id="406838at2759"/>
<dbReference type="GO" id="GO:0004222">
    <property type="term" value="F:metalloendopeptidase activity"/>
    <property type="evidence" value="ECO:0007669"/>
    <property type="project" value="InterPro"/>
</dbReference>
<keyword evidence="12" id="KW-0106">Calcium</keyword>
<dbReference type="InterPro" id="IPR002477">
    <property type="entry name" value="Peptidoglycan-bd-like"/>
</dbReference>
<feature type="binding site" evidence="12">
    <location>
        <position position="266"/>
    </location>
    <ligand>
        <name>Zn(2+)</name>
        <dbReference type="ChEBI" id="CHEBI:29105"/>
        <label>2</label>
        <note>catalytic</note>
    </ligand>
</feature>
<feature type="binding site" description="in inhibited form" evidence="12">
    <location>
        <position position="101"/>
    </location>
    <ligand>
        <name>Zn(2+)</name>
        <dbReference type="ChEBI" id="CHEBI:29105"/>
        <label>2</label>
        <note>catalytic</note>
    </ligand>
</feature>
<dbReference type="InterPro" id="IPR036365">
    <property type="entry name" value="PGBD-like_sf"/>
</dbReference>
<keyword evidence="6" id="KW-0378">Hydrolase</keyword>
<evidence type="ECO:0000256" key="3">
    <source>
        <dbReference type="ARBA" id="ARBA00022723"/>
    </source>
</evidence>
<dbReference type="EMBL" id="LIAE01007045">
    <property type="protein sequence ID" value="PAV82490.1"/>
    <property type="molecule type" value="Genomic_DNA"/>
</dbReference>
<dbReference type="Gene3D" id="3.40.390.10">
    <property type="entry name" value="Collagenase (Catalytic Domain)"/>
    <property type="match status" value="1"/>
</dbReference>
<evidence type="ECO:0000256" key="6">
    <source>
        <dbReference type="ARBA" id="ARBA00022801"/>
    </source>
</evidence>
<dbReference type="GO" id="GO:0030198">
    <property type="term" value="P:extracellular matrix organization"/>
    <property type="evidence" value="ECO:0007669"/>
    <property type="project" value="TreeGrafter"/>
</dbReference>